<dbReference type="eggNOG" id="ENOG502QRXG">
    <property type="taxonomic scope" value="Eukaryota"/>
</dbReference>
<dbReference type="InterPro" id="IPR036047">
    <property type="entry name" value="F-box-like_dom_sf"/>
</dbReference>
<dbReference type="InterPro" id="IPR001810">
    <property type="entry name" value="F-box_dom"/>
</dbReference>
<proteinExistence type="predicted"/>
<organism evidence="1">
    <name type="scientific">Zea mays</name>
    <name type="common">Maize</name>
    <dbReference type="NCBI Taxonomy" id="4577"/>
    <lineage>
        <taxon>Eukaryota</taxon>
        <taxon>Viridiplantae</taxon>
        <taxon>Streptophyta</taxon>
        <taxon>Embryophyta</taxon>
        <taxon>Tracheophyta</taxon>
        <taxon>Spermatophyta</taxon>
        <taxon>Magnoliopsida</taxon>
        <taxon>Liliopsida</taxon>
        <taxon>Poales</taxon>
        <taxon>Poaceae</taxon>
        <taxon>PACMAD clade</taxon>
        <taxon>Panicoideae</taxon>
        <taxon>Andropogonodae</taxon>
        <taxon>Andropogoneae</taxon>
        <taxon>Tripsacinae</taxon>
        <taxon>Zea</taxon>
    </lineage>
</organism>
<dbReference type="InterPro" id="IPR044207">
    <property type="entry name" value="At5g39250-like"/>
</dbReference>
<dbReference type="EMBL" id="CM007647">
    <property type="protein sequence ID" value="ONL98937.1"/>
    <property type="molecule type" value="Genomic_DNA"/>
</dbReference>
<accession>A0A1D6K5T7</accession>
<dbReference type="Pfam" id="PF12937">
    <property type="entry name" value="F-box-like"/>
    <property type="match status" value="1"/>
</dbReference>
<name>A0A1D6K5T7_MAIZE</name>
<dbReference type="OMA" id="MDFCDVA"/>
<dbReference type="PANTHER" id="PTHR47722:SF1">
    <property type="entry name" value="F-BOX DOMAIN CONTAINING PROTEIN, EXPRESSED"/>
    <property type="match status" value="1"/>
</dbReference>
<dbReference type="PaxDb" id="4577-GRMZM2G171022_P02"/>
<dbReference type="ExpressionAtlas" id="A0A1D6K5T7">
    <property type="expression patterns" value="baseline and differential"/>
</dbReference>
<reference evidence="1" key="1">
    <citation type="submission" date="2015-12" db="EMBL/GenBank/DDBJ databases">
        <title>Update maize B73 reference genome by single molecule sequencing technologies.</title>
        <authorList>
            <consortium name="Maize Genome Sequencing Project"/>
            <person name="Ware D."/>
        </authorList>
    </citation>
    <scope>NUCLEOTIDE SEQUENCE [LARGE SCALE GENOMIC DNA]</scope>
    <source>
        <tissue evidence="1">Seedling</tissue>
    </source>
</reference>
<dbReference type="SMART" id="SM00256">
    <property type="entry name" value="FBOX"/>
    <property type="match status" value="1"/>
</dbReference>
<sequence>MRVRCNYRLLQLRLFLIVFSSAVHPACALALLLFCANWATADANADDLRQVLGFLSVPSAAFVASFAGDEHSPGPLLKKTGIFCIHRGSSRTFSFLQFSSSWIAMANEFPDEVLKSVFPLLDGKDLVFCMLVCRQWHEIARDDYFWKCICSRKWPSICKQPPSGANYKKLYLTFSKPREMQNLPVPRLTFEDIVFYIDMWLEGSLIFSQAVSGRTLRAGLQGAPPPGIPDILAAHLSSQDCILMLEVEPKLAVPMGPAITVSVLANRKDSNKMACIINKSTFDYIDSNAARALAYEYLRFSPRHPFTSDIRAWMSLLFLCKGANTIEVFGIELDFCDAAKSEKEILWLLDMLDWK</sequence>
<accession>A0A317Y5D5</accession>
<dbReference type="InParanoid" id="A0A1D6K5T7"/>
<evidence type="ECO:0000313" key="1">
    <source>
        <dbReference type="EMBL" id="ONL98937.1"/>
    </source>
</evidence>
<protein>
    <submittedName>
        <fullName evidence="1">F-box protein</fullName>
    </submittedName>
</protein>
<dbReference type="SUPFAM" id="SSF81383">
    <property type="entry name" value="F-box domain"/>
    <property type="match status" value="1"/>
</dbReference>
<gene>
    <name evidence="1" type="ORF">ZEAMMB73_Zm00001d029540</name>
</gene>
<dbReference type="AlphaFoldDB" id="A0A1D6K5T7"/>
<dbReference type="Gene3D" id="1.20.1280.50">
    <property type="match status" value="1"/>
</dbReference>
<dbReference type="PROSITE" id="PS50181">
    <property type="entry name" value="FBOX"/>
    <property type="match status" value="1"/>
</dbReference>
<dbReference type="FunCoup" id="A0A1D6K5T7">
    <property type="interactions" value="3131"/>
</dbReference>
<dbReference type="PANTHER" id="PTHR47722">
    <property type="entry name" value="EXPRESSED PROTEIN"/>
    <property type="match status" value="1"/>
</dbReference>
<dbReference type="IntAct" id="A0A1D6K5T7">
    <property type="interactions" value="1"/>
</dbReference>